<feature type="transmembrane region" description="Helical" evidence="6">
    <location>
        <begin position="252"/>
        <end position="277"/>
    </location>
</feature>
<accession>A0A069S7G1</accession>
<dbReference type="InterPro" id="IPR001750">
    <property type="entry name" value="ND/Mrp_TM"/>
</dbReference>
<dbReference type="PRINTS" id="PR01435">
    <property type="entry name" value="NPOXDRDTASE5"/>
</dbReference>
<evidence type="ECO:0000256" key="3">
    <source>
        <dbReference type="ARBA" id="ARBA00022989"/>
    </source>
</evidence>
<evidence type="ECO:0000256" key="4">
    <source>
        <dbReference type="ARBA" id="ARBA00023136"/>
    </source>
</evidence>
<dbReference type="Proteomes" id="UP000027661">
    <property type="component" value="Unassembled WGS sequence"/>
</dbReference>
<feature type="transmembrane region" description="Helical" evidence="6">
    <location>
        <begin position="123"/>
        <end position="141"/>
    </location>
</feature>
<feature type="transmembrane region" description="Helical" evidence="6">
    <location>
        <begin position="349"/>
        <end position="370"/>
    </location>
</feature>
<dbReference type="Pfam" id="PF00361">
    <property type="entry name" value="Proton_antipo_M"/>
    <property type="match status" value="1"/>
</dbReference>
<feature type="domain" description="NADH-Ubiquinone oxidoreductase (complex I) chain 5 N-terminal" evidence="8">
    <location>
        <begin position="73"/>
        <end position="124"/>
    </location>
</feature>
<name>A0A069S7G1_PHOVU</name>
<sequence>MEHTILILILPFLSFLILGLAGMRMKNGLAGTIGTVSLAGVTLLSYLTAFNYFAGGRTAEGVYPTLTPYNFEWLPFTTNLHIDMGIMLDPISVMMLVVISTVSLMVHIYSFGYMKGEKGFQRYYAFLSLFTMSMLGLVVATNIFQMYVFWELVGVSSYLLIGFYYTKKEAIAASKKAFIVTRFADLGFLIGILIYGYYAETFSFTPQLQVLAVAGSMIPLALGLMFIGGAGKSAMFPLHIWLPDAMEGPTPVSALIHAATMVVAGVYLVARMFPLFIGYEPEVLHWIAYIGAFTAFYAASVACAQSDIKRVLAFSTISQIGFMIVALGVCTSMNPHEGGLGYMASMFHLFTHAMFKALLFLGAGCIIHAVHSNEMSAMGGLHKFMPVTHWTFLIACLAISGIWPFSGFFSKDEILTACFQFNPVMGWIMTGIAAMTAFYMFRLYYCIFWNGEWKGHSHESGPDAHTPHEAPLTMTFPLMFLAAITCIAGFIPFGNLISSNGKAYTIHLDMQIAATSIIIAIASIALATWMYAGKRQPVANYLARTFPRLHTAAYHRFYMDEIWLFVTKKIIFRCISTPIAWWDRHVIDQFFNFTAWSTHATADEIRDMQSGNVQQYSIWFLAGALILTLILLI</sequence>
<dbReference type="Gene3D" id="1.20.5.2700">
    <property type="match status" value="1"/>
</dbReference>
<dbReference type="GO" id="GO:0012505">
    <property type="term" value="C:endomembrane system"/>
    <property type="evidence" value="ECO:0007669"/>
    <property type="project" value="UniProtKB-SubCell"/>
</dbReference>
<dbReference type="GO" id="GO:0015990">
    <property type="term" value="P:electron transport coupled proton transport"/>
    <property type="evidence" value="ECO:0007669"/>
    <property type="project" value="TreeGrafter"/>
</dbReference>
<dbReference type="PANTHER" id="PTHR42829:SF2">
    <property type="entry name" value="NADH-UBIQUINONE OXIDOREDUCTASE CHAIN 5"/>
    <property type="match status" value="1"/>
</dbReference>
<evidence type="ECO:0000256" key="2">
    <source>
        <dbReference type="ARBA" id="ARBA00022692"/>
    </source>
</evidence>
<dbReference type="NCBIfam" id="TIGR01974">
    <property type="entry name" value="NDH_I_L"/>
    <property type="match status" value="1"/>
</dbReference>
<dbReference type="PRINTS" id="PR01434">
    <property type="entry name" value="NADHDHGNASE5"/>
</dbReference>
<evidence type="ECO:0000256" key="5">
    <source>
        <dbReference type="RuleBase" id="RU000320"/>
    </source>
</evidence>
<feature type="transmembrane region" description="Helical" evidence="6">
    <location>
        <begin position="390"/>
        <end position="409"/>
    </location>
</feature>
<feature type="transmembrane region" description="Helical" evidence="6">
    <location>
        <begin position="616"/>
        <end position="632"/>
    </location>
</feature>
<organism evidence="9 10">
    <name type="scientific">Phocaeicola vulgatus str. 3975 RP4</name>
    <dbReference type="NCBI Taxonomy" id="1339352"/>
    <lineage>
        <taxon>Bacteria</taxon>
        <taxon>Pseudomonadati</taxon>
        <taxon>Bacteroidota</taxon>
        <taxon>Bacteroidia</taxon>
        <taxon>Bacteroidales</taxon>
        <taxon>Bacteroidaceae</taxon>
        <taxon>Phocaeicola</taxon>
    </lineage>
</organism>
<feature type="transmembrane region" description="Helical" evidence="6">
    <location>
        <begin position="177"/>
        <end position="198"/>
    </location>
</feature>
<dbReference type="InterPro" id="IPR003945">
    <property type="entry name" value="NU5C-like"/>
</dbReference>
<feature type="transmembrane region" description="Helical" evidence="6">
    <location>
        <begin position="311"/>
        <end position="329"/>
    </location>
</feature>
<dbReference type="EC" id="1.6.-.-" evidence="9"/>
<evidence type="ECO:0000313" key="9">
    <source>
        <dbReference type="EMBL" id="KDS45547.1"/>
    </source>
</evidence>
<dbReference type="PATRIC" id="fig|1339352.3.peg.3712"/>
<feature type="transmembrane region" description="Helical" evidence="6">
    <location>
        <begin position="210"/>
        <end position="231"/>
    </location>
</feature>
<gene>
    <name evidence="9" type="ORF">M099_3956</name>
</gene>
<dbReference type="GO" id="GO:0016020">
    <property type="term" value="C:membrane"/>
    <property type="evidence" value="ECO:0007669"/>
    <property type="project" value="UniProtKB-SubCell"/>
</dbReference>
<comment type="caution">
    <text evidence="9">The sequence shown here is derived from an EMBL/GenBank/DDBJ whole genome shotgun (WGS) entry which is preliminary data.</text>
</comment>
<dbReference type="Pfam" id="PF00662">
    <property type="entry name" value="Proton_antipo_N"/>
    <property type="match status" value="1"/>
</dbReference>
<feature type="domain" description="NADH:quinone oxidoreductase/Mrp antiporter transmembrane" evidence="7">
    <location>
        <begin position="140"/>
        <end position="432"/>
    </location>
</feature>
<protein>
    <submittedName>
        <fullName evidence="9">Proton-translocating NADH-quinone oxidoreductase, chain L family protein</fullName>
        <ecNumber evidence="9">1.6.-.-</ecNumber>
    </submittedName>
</protein>
<feature type="transmembrane region" description="Helical" evidence="6">
    <location>
        <begin position="147"/>
        <end position="165"/>
    </location>
</feature>
<evidence type="ECO:0000259" key="7">
    <source>
        <dbReference type="Pfam" id="PF00361"/>
    </source>
</evidence>
<keyword evidence="9" id="KW-0560">Oxidoreductase</keyword>
<feature type="transmembrane region" description="Helical" evidence="6">
    <location>
        <begin position="478"/>
        <end position="498"/>
    </location>
</feature>
<feature type="transmembrane region" description="Helical" evidence="6">
    <location>
        <begin position="510"/>
        <end position="532"/>
    </location>
</feature>
<evidence type="ECO:0000313" key="10">
    <source>
        <dbReference type="Proteomes" id="UP000027661"/>
    </source>
</evidence>
<keyword evidence="2 5" id="KW-0812">Transmembrane</keyword>
<evidence type="ECO:0000256" key="1">
    <source>
        <dbReference type="ARBA" id="ARBA00004127"/>
    </source>
</evidence>
<feature type="transmembrane region" description="Helical" evidence="6">
    <location>
        <begin position="283"/>
        <end position="304"/>
    </location>
</feature>
<dbReference type="GO" id="GO:0008137">
    <property type="term" value="F:NADH dehydrogenase (ubiquinone) activity"/>
    <property type="evidence" value="ECO:0007669"/>
    <property type="project" value="InterPro"/>
</dbReference>
<dbReference type="GO" id="GO:0042773">
    <property type="term" value="P:ATP synthesis coupled electron transport"/>
    <property type="evidence" value="ECO:0007669"/>
    <property type="project" value="InterPro"/>
</dbReference>
<dbReference type="NCBIfam" id="NF005141">
    <property type="entry name" value="PRK06590.1"/>
    <property type="match status" value="1"/>
</dbReference>
<proteinExistence type="predicted"/>
<dbReference type="InterPro" id="IPR018393">
    <property type="entry name" value="NADHpl_OxRdtase_5_subgr"/>
</dbReference>
<dbReference type="InterPro" id="IPR001516">
    <property type="entry name" value="Proton_antipo_N"/>
</dbReference>
<feature type="transmembrane region" description="Helical" evidence="6">
    <location>
        <begin position="91"/>
        <end position="111"/>
    </location>
</feature>
<dbReference type="EMBL" id="JNHM01000143">
    <property type="protein sequence ID" value="KDS45547.1"/>
    <property type="molecule type" value="Genomic_DNA"/>
</dbReference>
<dbReference type="PANTHER" id="PTHR42829">
    <property type="entry name" value="NADH-UBIQUINONE OXIDOREDUCTASE CHAIN 5"/>
    <property type="match status" value="1"/>
</dbReference>
<dbReference type="GO" id="GO:0003954">
    <property type="term" value="F:NADH dehydrogenase activity"/>
    <property type="evidence" value="ECO:0007669"/>
    <property type="project" value="TreeGrafter"/>
</dbReference>
<dbReference type="RefSeq" id="WP_032953524.1">
    <property type="nucleotide sequence ID" value="NZ_JNHM01000143.1"/>
</dbReference>
<feature type="transmembrane region" description="Helical" evidence="6">
    <location>
        <begin position="35"/>
        <end position="54"/>
    </location>
</feature>
<reference evidence="9 10" key="1">
    <citation type="submission" date="2014-04" db="EMBL/GenBank/DDBJ databases">
        <authorList>
            <person name="Sears C."/>
            <person name="Carroll K."/>
            <person name="Sack B.R."/>
            <person name="Qadri F."/>
            <person name="Myers L.L."/>
            <person name="Chung G.-T."/>
            <person name="Escheverria P."/>
            <person name="Fraser C.M."/>
            <person name="Sadzewicz L."/>
            <person name="Shefchek K.A."/>
            <person name="Tallon L."/>
            <person name="Das S.P."/>
            <person name="Daugherty S."/>
            <person name="Mongodin E.F."/>
        </authorList>
    </citation>
    <scope>NUCLEOTIDE SEQUENCE [LARGE SCALE GENOMIC DNA]</scope>
    <source>
        <strain evidence="9 10">3975 RP4</strain>
    </source>
</reference>
<keyword evidence="4 6" id="KW-0472">Membrane</keyword>
<feature type="transmembrane region" description="Helical" evidence="6">
    <location>
        <begin position="6"/>
        <end position="23"/>
    </location>
</feature>
<feature type="transmembrane region" description="Helical" evidence="6">
    <location>
        <begin position="424"/>
        <end position="445"/>
    </location>
</feature>
<comment type="subcellular location">
    <subcellularLocation>
        <location evidence="1">Endomembrane system</location>
        <topology evidence="1">Multi-pass membrane protein</topology>
    </subcellularLocation>
    <subcellularLocation>
        <location evidence="5">Membrane</location>
        <topology evidence="5">Multi-pass membrane protein</topology>
    </subcellularLocation>
</comment>
<evidence type="ECO:0000256" key="6">
    <source>
        <dbReference type="SAM" id="Phobius"/>
    </source>
</evidence>
<evidence type="ECO:0000259" key="8">
    <source>
        <dbReference type="Pfam" id="PF00662"/>
    </source>
</evidence>
<dbReference type="AlphaFoldDB" id="A0A069S7G1"/>
<keyword evidence="3 6" id="KW-1133">Transmembrane helix</keyword>